<dbReference type="Proteomes" id="UP000636949">
    <property type="component" value="Unassembled WGS sequence"/>
</dbReference>
<protein>
    <submittedName>
        <fullName evidence="1">Uncharacterized protein</fullName>
    </submittedName>
</protein>
<organism evidence="1 2">
    <name type="scientific">Cysteiniphilum litorale</name>
    <dbReference type="NCBI Taxonomy" id="2056700"/>
    <lineage>
        <taxon>Bacteria</taxon>
        <taxon>Pseudomonadati</taxon>
        <taxon>Pseudomonadota</taxon>
        <taxon>Gammaproteobacteria</taxon>
        <taxon>Thiotrichales</taxon>
        <taxon>Fastidiosibacteraceae</taxon>
        <taxon>Cysteiniphilum</taxon>
    </lineage>
</organism>
<name>A0A8J2Z3N1_9GAMM</name>
<dbReference type="OrthoDB" id="8481003at2"/>
<reference evidence="1" key="1">
    <citation type="journal article" date="2014" name="Int. J. Syst. Evol. Microbiol.">
        <title>Complete genome sequence of Corynebacterium casei LMG S-19264T (=DSM 44701T), isolated from a smear-ripened cheese.</title>
        <authorList>
            <consortium name="US DOE Joint Genome Institute (JGI-PGF)"/>
            <person name="Walter F."/>
            <person name="Albersmeier A."/>
            <person name="Kalinowski J."/>
            <person name="Ruckert C."/>
        </authorList>
    </citation>
    <scope>NUCLEOTIDE SEQUENCE</scope>
    <source>
        <strain evidence="1">CGMCC 1.15758</strain>
    </source>
</reference>
<dbReference type="InterPro" id="IPR010751">
    <property type="entry name" value="TrfA"/>
</dbReference>
<evidence type="ECO:0000313" key="2">
    <source>
        <dbReference type="Proteomes" id="UP000636949"/>
    </source>
</evidence>
<proteinExistence type="predicted"/>
<dbReference type="RefSeq" id="WP_117001661.1">
    <property type="nucleotide sequence ID" value="NZ_BMJS01000004.1"/>
</dbReference>
<dbReference type="Pfam" id="PF07042">
    <property type="entry name" value="TrfA"/>
    <property type="match status" value="1"/>
</dbReference>
<sequence>MKEVMRDLISNEESKISKNKSLQSKKDLASNSIYAIRTIILSKLFTIKNKNQKRQYLKNEEIVSIDGGTIIYQGEELRTDDEDLFHSIINLALCERVEKNNYKLTTSAYKLLNTLKWDTNSRSYNRLDACLSRLKSNSVKISSKYAKITLSVSLIRRVSEFDEDGKRTGEMNIYLEPEIYKLFCKDDNMLINWEQRLKLSPLAKKIHSALESKINPIKISDLYLTTGSETSLINFKKVLKRSLNEMIDKEVIHKFEIIDDFIHIKI</sequence>
<evidence type="ECO:0000313" key="1">
    <source>
        <dbReference type="EMBL" id="GGF92119.1"/>
    </source>
</evidence>
<accession>A0A8J2Z3N1</accession>
<comment type="caution">
    <text evidence="1">The sequence shown here is derived from an EMBL/GenBank/DDBJ whole genome shotgun (WGS) entry which is preliminary data.</text>
</comment>
<keyword evidence="2" id="KW-1185">Reference proteome</keyword>
<dbReference type="EMBL" id="BMJS01000004">
    <property type="protein sequence ID" value="GGF92119.1"/>
    <property type="molecule type" value="Genomic_DNA"/>
</dbReference>
<dbReference type="AlphaFoldDB" id="A0A8J2Z3N1"/>
<gene>
    <name evidence="1" type="ORF">GCM10010995_06620</name>
</gene>
<reference evidence="1" key="2">
    <citation type="submission" date="2020-09" db="EMBL/GenBank/DDBJ databases">
        <authorList>
            <person name="Sun Q."/>
            <person name="Zhou Y."/>
        </authorList>
    </citation>
    <scope>NUCLEOTIDE SEQUENCE</scope>
    <source>
        <strain evidence="1">CGMCC 1.15758</strain>
    </source>
</reference>